<dbReference type="InterPro" id="IPR010432">
    <property type="entry name" value="RDD"/>
</dbReference>
<organism evidence="7 8">
    <name type="scientific">Steroidobacter gossypii</name>
    <dbReference type="NCBI Taxonomy" id="2805490"/>
    <lineage>
        <taxon>Bacteria</taxon>
        <taxon>Pseudomonadati</taxon>
        <taxon>Pseudomonadota</taxon>
        <taxon>Gammaproteobacteria</taxon>
        <taxon>Steroidobacterales</taxon>
        <taxon>Steroidobacteraceae</taxon>
        <taxon>Steroidobacter</taxon>
    </lineage>
</organism>
<evidence type="ECO:0000259" key="6">
    <source>
        <dbReference type="Pfam" id="PF06271"/>
    </source>
</evidence>
<feature type="transmembrane region" description="Helical" evidence="5">
    <location>
        <begin position="67"/>
        <end position="89"/>
    </location>
</feature>
<feature type="domain" description="RDD" evidence="6">
    <location>
        <begin position="20"/>
        <end position="155"/>
    </location>
</feature>
<dbReference type="PANTHER" id="PTHR38480">
    <property type="entry name" value="SLR0254 PROTEIN"/>
    <property type="match status" value="1"/>
</dbReference>
<dbReference type="RefSeq" id="WP_203165134.1">
    <property type="nucleotide sequence ID" value="NZ_JAEVLS010000001.1"/>
</dbReference>
<evidence type="ECO:0000256" key="1">
    <source>
        <dbReference type="ARBA" id="ARBA00004141"/>
    </source>
</evidence>
<evidence type="ECO:0000256" key="2">
    <source>
        <dbReference type="ARBA" id="ARBA00022692"/>
    </source>
</evidence>
<evidence type="ECO:0000256" key="4">
    <source>
        <dbReference type="ARBA" id="ARBA00023136"/>
    </source>
</evidence>
<keyword evidence="2 5" id="KW-0812">Transmembrane</keyword>
<accession>A0ABS1WQB4</accession>
<evidence type="ECO:0000313" key="7">
    <source>
        <dbReference type="EMBL" id="MBM0103148.1"/>
    </source>
</evidence>
<protein>
    <submittedName>
        <fullName evidence="7">RDD family protein</fullName>
    </submittedName>
</protein>
<dbReference type="PANTHER" id="PTHR38480:SF1">
    <property type="entry name" value="SLR0254 PROTEIN"/>
    <property type="match status" value="1"/>
</dbReference>
<evidence type="ECO:0000256" key="5">
    <source>
        <dbReference type="SAM" id="Phobius"/>
    </source>
</evidence>
<sequence length="244" mass="26554">MAAPQVTLQSITGVDVELRVAGVGSRSFAFVIDWHIRLILAFSWGLLGTFISFGGLTLAGAEPGPSFMFVVLLPALGIYFLYHPVLEIAMHGSTPGKRMAGVRIVTRTGDIPGAGALLVRNLFRLLDSLPFAYLIGLSTALFTAQHVRIGDLAAGTLLILDDNKHDKSFARLTSAHRSLDPRVADLLHELSERWAQLEEPTRLELARSLLARADKTLTPSELDGLNSAELWQRLQALLHPAQTS</sequence>
<proteinExistence type="predicted"/>
<keyword evidence="8" id="KW-1185">Reference proteome</keyword>
<dbReference type="Proteomes" id="UP000661077">
    <property type="component" value="Unassembled WGS sequence"/>
</dbReference>
<keyword evidence="3 5" id="KW-1133">Transmembrane helix</keyword>
<keyword evidence="4 5" id="KW-0472">Membrane</keyword>
<dbReference type="EMBL" id="JAEVLS010000001">
    <property type="protein sequence ID" value="MBM0103148.1"/>
    <property type="molecule type" value="Genomic_DNA"/>
</dbReference>
<dbReference type="Pfam" id="PF06271">
    <property type="entry name" value="RDD"/>
    <property type="match status" value="1"/>
</dbReference>
<evidence type="ECO:0000313" key="8">
    <source>
        <dbReference type="Proteomes" id="UP000661077"/>
    </source>
</evidence>
<evidence type="ECO:0000256" key="3">
    <source>
        <dbReference type="ARBA" id="ARBA00022989"/>
    </source>
</evidence>
<comment type="caution">
    <text evidence="7">The sequence shown here is derived from an EMBL/GenBank/DDBJ whole genome shotgun (WGS) entry which is preliminary data.</text>
</comment>
<name>A0ABS1WQB4_9GAMM</name>
<reference evidence="7 8" key="1">
    <citation type="journal article" date="2021" name="Int. J. Syst. Evol. Microbiol.">
        <title>Steroidobacter gossypii sp. nov., isolated from soil of cotton cropping field.</title>
        <authorList>
            <person name="Huang R."/>
            <person name="Yang S."/>
            <person name="Zhen C."/>
            <person name="Liu W."/>
        </authorList>
    </citation>
    <scope>NUCLEOTIDE SEQUENCE [LARGE SCALE GENOMIC DNA]</scope>
    <source>
        <strain evidence="7 8">S1-65</strain>
    </source>
</reference>
<feature type="transmembrane region" description="Helical" evidence="5">
    <location>
        <begin position="38"/>
        <end position="61"/>
    </location>
</feature>
<comment type="subcellular location">
    <subcellularLocation>
        <location evidence="1">Membrane</location>
        <topology evidence="1">Multi-pass membrane protein</topology>
    </subcellularLocation>
</comment>
<gene>
    <name evidence="7" type="ORF">JM946_00245</name>
</gene>